<keyword evidence="1" id="KW-0472">Membrane</keyword>
<protein>
    <submittedName>
        <fullName evidence="2">Uncharacterized protein</fullName>
    </submittedName>
</protein>
<reference evidence="3" key="1">
    <citation type="journal article" date="2017" name="Nat. Commun.">
        <title>The North American bullfrog draft genome provides insight into hormonal regulation of long noncoding RNA.</title>
        <authorList>
            <person name="Hammond S.A."/>
            <person name="Warren R.L."/>
            <person name="Vandervalk B.P."/>
            <person name="Kucuk E."/>
            <person name="Khan H."/>
            <person name="Gibb E.A."/>
            <person name="Pandoh P."/>
            <person name="Kirk H."/>
            <person name="Zhao Y."/>
            <person name="Jones M."/>
            <person name="Mungall A.J."/>
            <person name="Coope R."/>
            <person name="Pleasance S."/>
            <person name="Moore R.A."/>
            <person name="Holt R.A."/>
            <person name="Round J.M."/>
            <person name="Ohora S."/>
            <person name="Walle B.V."/>
            <person name="Veldhoen N."/>
            <person name="Helbing C.C."/>
            <person name="Birol I."/>
        </authorList>
    </citation>
    <scope>NUCLEOTIDE SEQUENCE [LARGE SCALE GENOMIC DNA]</scope>
</reference>
<dbReference type="AlphaFoldDB" id="A0A2G9RSA5"/>
<evidence type="ECO:0000313" key="3">
    <source>
        <dbReference type="Proteomes" id="UP000228934"/>
    </source>
</evidence>
<organism evidence="2 3">
    <name type="scientific">Aquarana catesbeiana</name>
    <name type="common">American bullfrog</name>
    <name type="synonym">Rana catesbeiana</name>
    <dbReference type="NCBI Taxonomy" id="8400"/>
    <lineage>
        <taxon>Eukaryota</taxon>
        <taxon>Metazoa</taxon>
        <taxon>Chordata</taxon>
        <taxon>Craniata</taxon>
        <taxon>Vertebrata</taxon>
        <taxon>Euteleostomi</taxon>
        <taxon>Amphibia</taxon>
        <taxon>Batrachia</taxon>
        <taxon>Anura</taxon>
        <taxon>Neobatrachia</taxon>
        <taxon>Ranoidea</taxon>
        <taxon>Ranidae</taxon>
        <taxon>Aquarana</taxon>
    </lineage>
</organism>
<dbReference type="Proteomes" id="UP000228934">
    <property type="component" value="Unassembled WGS sequence"/>
</dbReference>
<name>A0A2G9RSA5_AQUCT</name>
<accession>A0A2G9RSA5</accession>
<gene>
    <name evidence="2" type="ORF">AB205_0178810</name>
</gene>
<evidence type="ECO:0000313" key="2">
    <source>
        <dbReference type="EMBL" id="PIO30734.1"/>
    </source>
</evidence>
<dbReference type="EMBL" id="KV936463">
    <property type="protein sequence ID" value="PIO30734.1"/>
    <property type="molecule type" value="Genomic_DNA"/>
</dbReference>
<keyword evidence="1" id="KW-0812">Transmembrane</keyword>
<proteinExistence type="predicted"/>
<keyword evidence="3" id="KW-1185">Reference proteome</keyword>
<evidence type="ECO:0000256" key="1">
    <source>
        <dbReference type="SAM" id="Phobius"/>
    </source>
</evidence>
<feature type="transmembrane region" description="Helical" evidence="1">
    <location>
        <begin position="33"/>
        <end position="49"/>
    </location>
</feature>
<keyword evidence="1" id="KW-1133">Transmembrane helix</keyword>
<sequence>MEANGLTSKLGSLNNIGESRGCLKKVNTCCVFLLRYLTCMLIHMIFIIVRKDRSFETTYDNNKMAFVLQEIRWYRAGHTFRS</sequence>